<organism evidence="1 2">
    <name type="scientific">Kluyvera cryocrescens</name>
    <name type="common">Kluyvera citrophila</name>
    <dbReference type="NCBI Taxonomy" id="580"/>
    <lineage>
        <taxon>Bacteria</taxon>
        <taxon>Pseudomonadati</taxon>
        <taxon>Pseudomonadota</taxon>
        <taxon>Gammaproteobacteria</taxon>
        <taxon>Enterobacterales</taxon>
        <taxon>Enterobacteriaceae</taxon>
        <taxon>Kluyvera</taxon>
    </lineage>
</organism>
<protein>
    <recommendedName>
        <fullName evidence="3">DUF4868 domain-containing protein</fullName>
    </recommendedName>
</protein>
<evidence type="ECO:0000313" key="1">
    <source>
        <dbReference type="EMBL" id="VFS88527.1"/>
    </source>
</evidence>
<accession>A0A485CVK0</accession>
<name>A0A485CVK0_KLUCR</name>
<proteinExistence type="predicted"/>
<dbReference type="AlphaFoldDB" id="A0A485CVK0"/>
<dbReference type="Pfam" id="PF16162">
    <property type="entry name" value="KwaB"/>
    <property type="match status" value="1"/>
</dbReference>
<sequence>MNNTDIKDILNSLLKVYQSNTFSMNCFLITRKVKKDSEISSQERFEFNLYKVSLDKDMVNFFKTGTSDTISKIVKNNDLEFSNYSVISDDGIDAVYGYEGMENLDFNHVLDGVNTDTKFEVLKDLKEIKDDILAFCLKVSTQDDSFLLFRKLTKSKVATDAPLNKMQKVQAFFDVNLSKMKVFPMQTVSFDSKIDFFFINKKVYIISKLGFEQIIGIEREFMENAKSVLQVLSNACVIDNMQLLEQVILSNKSLLRTVANIAQKKNHESLDTATISKYQATLKLFEDNILEEKMAG</sequence>
<dbReference type="InterPro" id="IPR032359">
    <property type="entry name" value="KwaB-like"/>
</dbReference>
<reference evidence="1 2" key="1">
    <citation type="submission" date="2019-03" db="EMBL/GenBank/DDBJ databases">
        <authorList>
            <consortium name="Pathogen Informatics"/>
        </authorList>
    </citation>
    <scope>NUCLEOTIDE SEQUENCE [LARGE SCALE GENOMIC DNA]</scope>
    <source>
        <strain evidence="1 2">NCTC12993</strain>
    </source>
</reference>
<dbReference type="Proteomes" id="UP000401081">
    <property type="component" value="Unassembled WGS sequence"/>
</dbReference>
<evidence type="ECO:0008006" key="3">
    <source>
        <dbReference type="Google" id="ProtNLM"/>
    </source>
</evidence>
<dbReference type="EMBL" id="CAADJD010000030">
    <property type="protein sequence ID" value="VFS88527.1"/>
    <property type="molecule type" value="Genomic_DNA"/>
</dbReference>
<evidence type="ECO:0000313" key="2">
    <source>
        <dbReference type="Proteomes" id="UP000401081"/>
    </source>
</evidence>
<keyword evidence="2" id="KW-1185">Reference proteome</keyword>
<gene>
    <name evidence="1" type="ORF">NCTC12993_07088</name>
</gene>
<dbReference type="RefSeq" id="WP_061284570.1">
    <property type="nucleotide sequence ID" value="NZ_BCTM01000029.1"/>
</dbReference>